<keyword evidence="1" id="KW-0812">Transmembrane</keyword>
<keyword evidence="1" id="KW-1133">Transmembrane helix</keyword>
<keyword evidence="1" id="KW-0472">Membrane</keyword>
<dbReference type="Proteomes" id="UP000646911">
    <property type="component" value="Unassembled WGS sequence"/>
</dbReference>
<evidence type="ECO:0000313" key="2">
    <source>
        <dbReference type="EMBL" id="MBC3908226.1"/>
    </source>
</evidence>
<protein>
    <submittedName>
        <fullName evidence="2">Uncharacterized protein</fullName>
    </submittedName>
</protein>
<feature type="transmembrane region" description="Helical" evidence="1">
    <location>
        <begin position="6"/>
        <end position="25"/>
    </location>
</feature>
<proteinExistence type="predicted"/>
<organism evidence="2 3">
    <name type="scientific">Undibacterium umbellatum</name>
    <dbReference type="NCBI Taxonomy" id="2762300"/>
    <lineage>
        <taxon>Bacteria</taxon>
        <taxon>Pseudomonadati</taxon>
        <taxon>Pseudomonadota</taxon>
        <taxon>Betaproteobacteria</taxon>
        <taxon>Burkholderiales</taxon>
        <taxon>Oxalobacteraceae</taxon>
        <taxon>Undibacterium</taxon>
    </lineage>
</organism>
<reference evidence="2 3" key="1">
    <citation type="submission" date="2020-08" db="EMBL/GenBank/DDBJ databases">
        <title>Novel species isolated from subtropical streams in China.</title>
        <authorList>
            <person name="Lu H."/>
        </authorList>
    </citation>
    <scope>NUCLEOTIDE SEQUENCE [LARGE SCALE GENOMIC DNA]</scope>
    <source>
        <strain evidence="2 3">NL8W</strain>
    </source>
</reference>
<gene>
    <name evidence="2" type="ORF">H8L47_11730</name>
</gene>
<comment type="caution">
    <text evidence="2">The sequence shown here is derived from an EMBL/GenBank/DDBJ whole genome shotgun (WGS) entry which is preliminary data.</text>
</comment>
<evidence type="ECO:0000256" key="1">
    <source>
        <dbReference type="SAM" id="Phobius"/>
    </source>
</evidence>
<feature type="transmembrane region" description="Helical" evidence="1">
    <location>
        <begin position="52"/>
        <end position="76"/>
    </location>
</feature>
<sequence length="81" mass="9023">MMDWIPVVLVTFKILVLGVGMFFAVKWHYDQGKKEQDNGLEQRAVLRASGKVAVIFMLSLLGLGLFTFVLASTFGLDLSFP</sequence>
<dbReference type="EMBL" id="JACOFX010000005">
    <property type="protein sequence ID" value="MBC3908226.1"/>
    <property type="molecule type" value="Genomic_DNA"/>
</dbReference>
<keyword evidence="3" id="KW-1185">Reference proteome</keyword>
<name>A0ABR6Z8Y2_9BURK</name>
<dbReference type="RefSeq" id="WP_186953787.1">
    <property type="nucleotide sequence ID" value="NZ_JACOFX010000005.1"/>
</dbReference>
<accession>A0ABR6Z8Y2</accession>
<evidence type="ECO:0000313" key="3">
    <source>
        <dbReference type="Proteomes" id="UP000646911"/>
    </source>
</evidence>